<feature type="region of interest" description="Disordered" evidence="1">
    <location>
        <begin position="61"/>
        <end position="105"/>
    </location>
</feature>
<feature type="region of interest" description="Disordered" evidence="1">
    <location>
        <begin position="663"/>
        <end position="826"/>
    </location>
</feature>
<feature type="compositionally biased region" description="Basic and acidic residues" evidence="1">
    <location>
        <begin position="7"/>
        <end position="16"/>
    </location>
</feature>
<feature type="region of interest" description="Disordered" evidence="1">
    <location>
        <begin position="1"/>
        <end position="48"/>
    </location>
</feature>
<dbReference type="SUPFAM" id="SSF52540">
    <property type="entry name" value="P-loop containing nucleoside triphosphate hydrolases"/>
    <property type="match status" value="1"/>
</dbReference>
<accession>A0ABY9I190</accession>
<feature type="compositionally biased region" description="Basic and acidic residues" evidence="1">
    <location>
        <begin position="78"/>
        <end position="92"/>
    </location>
</feature>
<proteinExistence type="predicted"/>
<evidence type="ECO:0000256" key="1">
    <source>
        <dbReference type="SAM" id="MobiDB-lite"/>
    </source>
</evidence>
<name>A0ABY9I190_9ACTN</name>
<protein>
    <submittedName>
        <fullName evidence="2">ATP-binding protein</fullName>
    </submittedName>
</protein>
<evidence type="ECO:0000313" key="3">
    <source>
        <dbReference type="Proteomes" id="UP001229952"/>
    </source>
</evidence>
<dbReference type="InterPro" id="IPR027417">
    <property type="entry name" value="P-loop_NTPase"/>
</dbReference>
<feature type="compositionally biased region" description="Low complexity" evidence="1">
    <location>
        <begin position="701"/>
        <end position="764"/>
    </location>
</feature>
<feature type="compositionally biased region" description="Low complexity" evidence="1">
    <location>
        <begin position="772"/>
        <end position="826"/>
    </location>
</feature>
<evidence type="ECO:0000313" key="2">
    <source>
        <dbReference type="EMBL" id="WLQ40620.1"/>
    </source>
</evidence>
<dbReference type="EMBL" id="CP120992">
    <property type="protein sequence ID" value="WLQ40620.1"/>
    <property type="molecule type" value="Genomic_DNA"/>
</dbReference>
<feature type="compositionally biased region" description="Acidic residues" evidence="1">
    <location>
        <begin position="682"/>
        <end position="697"/>
    </location>
</feature>
<dbReference type="GO" id="GO:0005524">
    <property type="term" value="F:ATP binding"/>
    <property type="evidence" value="ECO:0007669"/>
    <property type="project" value="UniProtKB-KW"/>
</dbReference>
<feature type="compositionally biased region" description="Pro residues" evidence="1">
    <location>
        <begin position="95"/>
        <end position="104"/>
    </location>
</feature>
<sequence>MDPTNRGPEEYGHDRNGSAQDAGRRRPSRDPLTPDFGQQTPQQARIVPLISGDLLLTVNPVDGSEVEPCRPGEQPAEPVRRTPAERADRERAAAPPVPPGPPVLQLPLLEREGERERLLRLLARGRSVRLTGPAGSGRTALLDAVAADCAQLAPDGVVRLNGHKRTVTDLLYGLFDAVHDAPLHRPDRALLLAKLRTTGAVVVLDDLEFGGAALDELLDATPECAFLLAAAPDVAAPDAESHLEEVFLAGLDRDASVVLMERVVERPLTEEEANWAGDLWFESEGLPLRFVQAGALLRQRDLLCADPTAYDEYGYLDSRPAEAPVPAEAPDLPLPSLGEGAAPAALLASRLSGAARDTLRFAVALGGEVPHQAHLPALVGDTHADAALGELAGCGLLSPAGSRYRLAAGVVAQLEAAGYGDDATGRARTAAQHYAWWTGHPSVTPARAVAEADAIVAAMTQLVPGDGAGQTSVAVLLARSASPAFAAGLHWSAWEKSLRIGQEAARIAGEVAEEAYFHHELGVLALCSGNPDRARAELETSISMRGALADKPGAVAGRRALALVEDLSGAVAAGGVPLNEEIPANRFEASSPSAPTVGIPLAVPGPYADETAVLPRQTAPKGAGSGPAGRFAVLGGARRNLVAASAGVLLAGVLGTVVTLGLTSNSDPQDDPAVSTEQPAGEGDDSENELPADEPTDDTVPSAPALSSTSPTPGPTGSEAAPTGSGSSSPGTSAPQDSPSSSGKPSSDGPSPSDEPSTSPEPTKSTPPPTSGSPSSPTASQTPPPTESATGEPSLPGSSDSASGPSGAMSASADDSGPPSESASVL</sequence>
<organism evidence="2 3">
    <name type="scientific">Streptomyces laculatispora</name>
    <dbReference type="NCBI Taxonomy" id="887464"/>
    <lineage>
        <taxon>Bacteria</taxon>
        <taxon>Bacillati</taxon>
        <taxon>Actinomycetota</taxon>
        <taxon>Actinomycetes</taxon>
        <taxon>Kitasatosporales</taxon>
        <taxon>Streptomycetaceae</taxon>
        <taxon>Streptomyces</taxon>
    </lineage>
</organism>
<dbReference type="Proteomes" id="UP001229952">
    <property type="component" value="Chromosome"/>
</dbReference>
<keyword evidence="2" id="KW-0067">ATP-binding</keyword>
<reference evidence="2 3" key="1">
    <citation type="submission" date="2023-03" db="EMBL/GenBank/DDBJ databases">
        <title>Isolation and description of six Streptomyces strains from soil environments, able to metabolize different microbial glucans.</title>
        <authorList>
            <person name="Widen T."/>
            <person name="Larsbrink J."/>
        </authorList>
    </citation>
    <scope>NUCLEOTIDE SEQUENCE [LARGE SCALE GENOMIC DNA]</scope>
    <source>
        <strain evidence="2 3">Mut2</strain>
    </source>
</reference>
<dbReference type="RefSeq" id="WP_306086961.1">
    <property type="nucleotide sequence ID" value="NZ_CP120992.1"/>
</dbReference>
<gene>
    <name evidence="2" type="ORF">P8A22_11865</name>
</gene>
<keyword evidence="3" id="KW-1185">Reference proteome</keyword>
<keyword evidence="2" id="KW-0547">Nucleotide-binding</keyword>